<sequence>NPTLASPINGNYTIGDPEEEDVDHEPTTLVEEVPDTVLDEVSGDHQYDPYADVL</sequence>
<feature type="region of interest" description="Disordered" evidence="1">
    <location>
        <begin position="1"/>
        <end position="54"/>
    </location>
</feature>
<feature type="non-terminal residue" evidence="2">
    <location>
        <position position="1"/>
    </location>
</feature>
<dbReference type="EMBL" id="JAHRHJ020000007">
    <property type="protein sequence ID" value="KAH9308436.1"/>
    <property type="molecule type" value="Genomic_DNA"/>
</dbReference>
<accession>A0AA38KSH9</accession>
<protein>
    <submittedName>
        <fullName evidence="2">Uncharacterized protein</fullName>
    </submittedName>
</protein>
<proteinExistence type="predicted"/>
<evidence type="ECO:0000313" key="2">
    <source>
        <dbReference type="EMBL" id="KAH9308436.1"/>
    </source>
</evidence>
<comment type="caution">
    <text evidence="2">The sequence shown here is derived from an EMBL/GenBank/DDBJ whole genome shotgun (WGS) entry which is preliminary data.</text>
</comment>
<dbReference type="Proteomes" id="UP000824469">
    <property type="component" value="Unassembled WGS sequence"/>
</dbReference>
<keyword evidence="3" id="KW-1185">Reference proteome</keyword>
<dbReference type="AlphaFoldDB" id="A0AA38KSH9"/>
<feature type="non-terminal residue" evidence="2">
    <location>
        <position position="54"/>
    </location>
</feature>
<reference evidence="2 3" key="1">
    <citation type="journal article" date="2021" name="Nat. Plants">
        <title>The Taxus genome provides insights into paclitaxel biosynthesis.</title>
        <authorList>
            <person name="Xiong X."/>
            <person name="Gou J."/>
            <person name="Liao Q."/>
            <person name="Li Y."/>
            <person name="Zhou Q."/>
            <person name="Bi G."/>
            <person name="Li C."/>
            <person name="Du R."/>
            <person name="Wang X."/>
            <person name="Sun T."/>
            <person name="Guo L."/>
            <person name="Liang H."/>
            <person name="Lu P."/>
            <person name="Wu Y."/>
            <person name="Zhang Z."/>
            <person name="Ro D.K."/>
            <person name="Shang Y."/>
            <person name="Huang S."/>
            <person name="Yan J."/>
        </authorList>
    </citation>
    <scope>NUCLEOTIDE SEQUENCE [LARGE SCALE GENOMIC DNA]</scope>
    <source>
        <strain evidence="2">Ta-2019</strain>
    </source>
</reference>
<gene>
    <name evidence="2" type="ORF">KI387_036347</name>
</gene>
<feature type="compositionally biased region" description="Polar residues" evidence="1">
    <location>
        <begin position="1"/>
        <end position="12"/>
    </location>
</feature>
<name>A0AA38KSH9_TAXCH</name>
<organism evidence="2 3">
    <name type="scientific">Taxus chinensis</name>
    <name type="common">Chinese yew</name>
    <name type="synonym">Taxus wallichiana var. chinensis</name>
    <dbReference type="NCBI Taxonomy" id="29808"/>
    <lineage>
        <taxon>Eukaryota</taxon>
        <taxon>Viridiplantae</taxon>
        <taxon>Streptophyta</taxon>
        <taxon>Embryophyta</taxon>
        <taxon>Tracheophyta</taxon>
        <taxon>Spermatophyta</taxon>
        <taxon>Pinopsida</taxon>
        <taxon>Pinidae</taxon>
        <taxon>Conifers II</taxon>
        <taxon>Cupressales</taxon>
        <taxon>Taxaceae</taxon>
        <taxon>Taxus</taxon>
    </lineage>
</organism>
<evidence type="ECO:0000313" key="3">
    <source>
        <dbReference type="Proteomes" id="UP000824469"/>
    </source>
</evidence>
<evidence type="ECO:0000256" key="1">
    <source>
        <dbReference type="SAM" id="MobiDB-lite"/>
    </source>
</evidence>